<dbReference type="ExpressionAtlas" id="R7WBW2">
    <property type="expression patterns" value="baseline"/>
</dbReference>
<sequence>MPGDLGQRIMKHYDAEKSQIVIPDRGKIPVEAESVRRIWGFPNTGRKVCFQMNPGVIREFNSIFKIEGKNAPTLTSWCKMIVKMNGACDDNFLRAWLAVAFSCFLAPTTSLSISPRCYTDILNTSAMKDTKICDFVIDQLRLAFMGFGDKKKAVCCCVFHLVATMVRMMTEGIVNRFLRSAKAEMLQKNETDIRCPCRR</sequence>
<name>R7WBW2_AEGTA</name>
<dbReference type="EnsemblPlants" id="EMT15844">
    <property type="protein sequence ID" value="EMT15844"/>
    <property type="gene ID" value="F775_01748"/>
</dbReference>
<evidence type="ECO:0000313" key="1">
    <source>
        <dbReference type="EnsemblPlants" id="EMT15844"/>
    </source>
</evidence>
<proteinExistence type="predicted"/>
<reference evidence="1" key="1">
    <citation type="submission" date="2015-06" db="UniProtKB">
        <authorList>
            <consortium name="EnsemblPlants"/>
        </authorList>
    </citation>
    <scope>IDENTIFICATION</scope>
</reference>
<accession>R7WBW2</accession>
<dbReference type="AlphaFoldDB" id="R7WBW2"/>
<dbReference type="PANTHER" id="PTHR34835">
    <property type="entry name" value="OS07G0283600 PROTEIN-RELATED"/>
    <property type="match status" value="1"/>
</dbReference>
<organism evidence="1">
    <name type="scientific">Aegilops tauschii</name>
    <name type="common">Tausch's goatgrass</name>
    <name type="synonym">Aegilops squarrosa</name>
    <dbReference type="NCBI Taxonomy" id="37682"/>
    <lineage>
        <taxon>Eukaryota</taxon>
        <taxon>Viridiplantae</taxon>
        <taxon>Streptophyta</taxon>
        <taxon>Embryophyta</taxon>
        <taxon>Tracheophyta</taxon>
        <taxon>Spermatophyta</taxon>
        <taxon>Magnoliopsida</taxon>
        <taxon>Liliopsida</taxon>
        <taxon>Poales</taxon>
        <taxon>Poaceae</taxon>
        <taxon>BOP clade</taxon>
        <taxon>Pooideae</taxon>
        <taxon>Triticodae</taxon>
        <taxon>Triticeae</taxon>
        <taxon>Triticinae</taxon>
        <taxon>Aegilops</taxon>
    </lineage>
</organism>
<protein>
    <submittedName>
        <fullName evidence="1">Uncharacterized protein</fullName>
    </submittedName>
</protein>
<dbReference type="PANTHER" id="PTHR34835:SF11">
    <property type="entry name" value="AMINOTRANSFERASE-LIKE PLANT MOBILE DOMAIN-CONTAINING PROTEIN"/>
    <property type="match status" value="1"/>
</dbReference>